<dbReference type="AlphaFoldDB" id="A0A318KCM7"/>
<feature type="non-terminal residue" evidence="2">
    <location>
        <position position="1"/>
    </location>
</feature>
<feature type="non-terminal residue" evidence="2">
    <location>
        <position position="1006"/>
    </location>
</feature>
<gene>
    <name evidence="2" type="ORF">DES51_1331</name>
</gene>
<dbReference type="InterPro" id="IPR003343">
    <property type="entry name" value="Big_2"/>
</dbReference>
<keyword evidence="3" id="KW-1185">Reference proteome</keyword>
<dbReference type="Gene3D" id="2.60.40.1080">
    <property type="match status" value="5"/>
</dbReference>
<evidence type="ECO:0000313" key="2">
    <source>
        <dbReference type="EMBL" id="PXX73669.1"/>
    </source>
</evidence>
<feature type="domain" description="BIG2" evidence="1">
    <location>
        <begin position="484"/>
        <end position="564"/>
    </location>
</feature>
<dbReference type="SUPFAM" id="SSF49373">
    <property type="entry name" value="Invasin/intimin cell-adhesion fragments"/>
    <property type="match status" value="4"/>
</dbReference>
<feature type="domain" description="BIG2" evidence="1">
    <location>
        <begin position="207"/>
        <end position="284"/>
    </location>
</feature>
<dbReference type="Proteomes" id="UP000247612">
    <property type="component" value="Unassembled WGS sequence"/>
</dbReference>
<evidence type="ECO:0000259" key="1">
    <source>
        <dbReference type="SMART" id="SM00635"/>
    </source>
</evidence>
<accession>A0A318KCM7</accession>
<proteinExistence type="predicted"/>
<comment type="caution">
    <text evidence="2">The sequence shown here is derived from an EMBL/GenBank/DDBJ whole genome shotgun (WGS) entry which is preliminary data.</text>
</comment>
<dbReference type="Gene3D" id="2.60.40.2340">
    <property type="match status" value="2"/>
</dbReference>
<evidence type="ECO:0000313" key="3">
    <source>
        <dbReference type="Proteomes" id="UP000247612"/>
    </source>
</evidence>
<feature type="domain" description="BIG2" evidence="1">
    <location>
        <begin position="28"/>
        <end position="106"/>
    </location>
</feature>
<dbReference type="EMBL" id="QJKH01000033">
    <property type="protein sequence ID" value="PXX73669.1"/>
    <property type="molecule type" value="Genomic_DNA"/>
</dbReference>
<sequence>EIIASCGAIEASFTIFVYAIEDTPQDIEAEKIRIDTAVTTMQIDDKEYLTVSFDPSDTTNKAVRWESDQPEVIRVEAATGLIEAVGAGEATITVTSLENESIYDAVTITVMERSGITSLSWENEISTLLKGEIGELKAVITGTGEETSFKPVWSSSNPEVITVSAKNDDTASAEIEALAKGTAVIYLMVQDQMITQTITVTETETIPVTTITIDELGNRDYLEMSVNESQELTIHVNEDAADKNLTVTSSDETIATINGTTIEAISEGIAVITIQPSDAASSVVRKIFVKVMPEPEPEVTLDKNSLVIVAGTAGSVSATSILEATYQWSCEDDTVTLTNADEAAVTIQTTTTQVKNVVLTLSVTINGNEITRECLLTLIPAPSQSDAAEKIEILDDQGQILDLLKLDLTAPQAMLTAHVLPETAVQYVNWTSSDPATASVQGSNSAIVTAYKTGSVTLTATTLDGKVQASIPCVITNSGKEEVVIRSIKLKAETQELMIGERAELRVSLDPESQIDQVLFTTSKEGILSIEKSSSGVYVMKGLSEGSVDVTVVATDDLSKKDTLRIIVSKAPAQPLLFKEFTLWNEKGEAVSTKTVIDATQKTILVTVPLLHDKRSLVARYTLSGEGKVNVGGIEQQSGVSVNDYQEAVAYEVIDPEGSHTLYTVLVLNETIPSVNGALKTFKLNGVEGEIDEAAKKVIVKLDKHEDRSRLIAEFTMSDALELIGPQGVQVSGESENDYRNGQTMTVIGKNGVSVTYQILVDIGPAVQTMTLSQNGKQYSGIIDAQQDTIRFSALKGQADLSAGFTVTAETSALDPQGVSYETTIQFENGTQTLTITDGNGRSYTYTLMFEETEPESELTLTGMKIGGIECKIEGRIIEVILPYGRDLSEALKVEYTSSEPGELMIEETTISNGGSRVFGEEKALEVTIKNDEKSKEYTLIVSQASGSAKIEKVILNGTEAEPNEQNELKFTFAKGTDLSQVRAEFQLSDSRAKVYVDHEETVSGT</sequence>
<organism evidence="2 3">
    <name type="scientific">Dielma fastidiosa</name>
    <dbReference type="NCBI Taxonomy" id="1034346"/>
    <lineage>
        <taxon>Bacteria</taxon>
        <taxon>Bacillati</taxon>
        <taxon>Bacillota</taxon>
        <taxon>Erysipelotrichia</taxon>
        <taxon>Erysipelotrichales</taxon>
        <taxon>Erysipelotrichaceae</taxon>
        <taxon>Dielma</taxon>
    </lineage>
</organism>
<dbReference type="InterPro" id="IPR008964">
    <property type="entry name" value="Invasin/intimin_cell_adhesion"/>
</dbReference>
<dbReference type="RefSeq" id="WP_181416069.1">
    <property type="nucleotide sequence ID" value="NZ_QJKH01000033.1"/>
</dbReference>
<feature type="domain" description="BIG2" evidence="1">
    <location>
        <begin position="395"/>
        <end position="472"/>
    </location>
</feature>
<reference evidence="2 3" key="1">
    <citation type="submission" date="2018-05" db="EMBL/GenBank/DDBJ databases">
        <title>Genomic Encyclopedia of Type Strains, Phase IV (KMG-IV): sequencing the most valuable type-strain genomes for metagenomic binning, comparative biology and taxonomic classification.</title>
        <authorList>
            <person name="Goeker M."/>
        </authorList>
    </citation>
    <scope>NUCLEOTIDE SEQUENCE [LARGE SCALE GENOMIC DNA]</scope>
    <source>
        <strain evidence="2 3">JC118</strain>
    </source>
</reference>
<dbReference type="Pfam" id="PF02368">
    <property type="entry name" value="Big_2"/>
    <property type="match status" value="2"/>
</dbReference>
<feature type="domain" description="BIG2" evidence="1">
    <location>
        <begin position="115"/>
        <end position="199"/>
    </location>
</feature>
<dbReference type="SMART" id="SM00635">
    <property type="entry name" value="BID_2"/>
    <property type="match status" value="5"/>
</dbReference>
<protein>
    <submittedName>
        <fullName evidence="2">Uncharacterized protein YjdB</fullName>
    </submittedName>
</protein>
<name>A0A318KCM7_9FIRM</name>